<keyword evidence="1" id="KW-1133">Transmembrane helix</keyword>
<evidence type="ECO:0000256" key="1">
    <source>
        <dbReference type="SAM" id="Phobius"/>
    </source>
</evidence>
<gene>
    <name evidence="2" type="ORF">CC77DRAFT_1020681</name>
</gene>
<keyword evidence="1" id="KW-0472">Membrane</keyword>
<dbReference type="VEuPathDB" id="FungiDB:CC77DRAFT_1020681"/>
<dbReference type="EMBL" id="KV441479">
    <property type="protein sequence ID" value="OAG20139.1"/>
    <property type="molecule type" value="Genomic_DNA"/>
</dbReference>
<organism evidence="2 3">
    <name type="scientific">Alternaria alternata</name>
    <name type="common">Alternaria rot fungus</name>
    <name type="synonym">Torula alternata</name>
    <dbReference type="NCBI Taxonomy" id="5599"/>
    <lineage>
        <taxon>Eukaryota</taxon>
        <taxon>Fungi</taxon>
        <taxon>Dikarya</taxon>
        <taxon>Ascomycota</taxon>
        <taxon>Pezizomycotina</taxon>
        <taxon>Dothideomycetes</taxon>
        <taxon>Pleosporomycetidae</taxon>
        <taxon>Pleosporales</taxon>
        <taxon>Pleosporineae</taxon>
        <taxon>Pleosporaceae</taxon>
        <taxon>Alternaria</taxon>
        <taxon>Alternaria sect. Alternaria</taxon>
        <taxon>Alternaria alternata complex</taxon>
    </lineage>
</organism>
<dbReference type="Proteomes" id="UP000077248">
    <property type="component" value="Unassembled WGS sequence"/>
</dbReference>
<proteinExistence type="predicted"/>
<dbReference type="AlphaFoldDB" id="A0A177DMU6"/>
<keyword evidence="3" id="KW-1185">Reference proteome</keyword>
<dbReference type="RefSeq" id="XP_018385560.1">
    <property type="nucleotide sequence ID" value="XM_018525108.1"/>
</dbReference>
<feature type="transmembrane region" description="Helical" evidence="1">
    <location>
        <begin position="12"/>
        <end position="32"/>
    </location>
</feature>
<keyword evidence="1" id="KW-0812">Transmembrane</keyword>
<dbReference type="KEGG" id="aalt:CC77DRAFT_1020681"/>
<evidence type="ECO:0000313" key="2">
    <source>
        <dbReference type="EMBL" id="OAG20139.1"/>
    </source>
</evidence>
<accession>A0A177DMU6</accession>
<reference evidence="2 3" key="1">
    <citation type="submission" date="2016-05" db="EMBL/GenBank/DDBJ databases">
        <title>Comparative analysis of secretome profiles of manganese(II)-oxidizing ascomycete fungi.</title>
        <authorList>
            <consortium name="DOE Joint Genome Institute"/>
            <person name="Zeiner C.A."/>
            <person name="Purvine S.O."/>
            <person name="Zink E.M."/>
            <person name="Wu S."/>
            <person name="Pasa-Tolic L."/>
            <person name="Chaput D.L."/>
            <person name="Haridas S."/>
            <person name="Grigoriev I.V."/>
            <person name="Santelli C.M."/>
            <person name="Hansel C.M."/>
        </authorList>
    </citation>
    <scope>NUCLEOTIDE SEQUENCE [LARGE SCALE GENOMIC DNA]</scope>
    <source>
        <strain evidence="2 3">SRC1lrK2f</strain>
    </source>
</reference>
<evidence type="ECO:0000313" key="3">
    <source>
        <dbReference type="Proteomes" id="UP000077248"/>
    </source>
</evidence>
<sequence>MHGLRRRLHPVSYYHVCYADLTAAVLGVIYVYTVSVQHLVFLCLRAVAPVARLRQEWHVNRGAHSPTLRLQIMHRTC</sequence>
<dbReference type="GeneID" id="29110702"/>
<protein>
    <submittedName>
        <fullName evidence="2">Uncharacterized protein</fullName>
    </submittedName>
</protein>
<name>A0A177DMU6_ALTAL</name>